<dbReference type="Gene3D" id="3.30.565.10">
    <property type="entry name" value="Histidine kinase-like ATPase, C-terminal domain"/>
    <property type="match status" value="1"/>
</dbReference>
<dbReference type="Gene3D" id="1.10.287.130">
    <property type="match status" value="1"/>
</dbReference>
<dbReference type="PRINTS" id="PR00344">
    <property type="entry name" value="BCTRLSENSOR"/>
</dbReference>
<evidence type="ECO:0000256" key="8">
    <source>
        <dbReference type="ARBA" id="ARBA00022989"/>
    </source>
</evidence>
<dbReference type="EC" id="2.7.13.3" evidence="3"/>
<dbReference type="Pfam" id="PF02518">
    <property type="entry name" value="HATPase_c"/>
    <property type="match status" value="1"/>
</dbReference>
<dbReference type="Pfam" id="PF08521">
    <property type="entry name" value="2CSK_N"/>
    <property type="match status" value="1"/>
</dbReference>
<dbReference type="SMART" id="SM00387">
    <property type="entry name" value="HATPase_c"/>
    <property type="match status" value="1"/>
</dbReference>
<protein>
    <recommendedName>
        <fullName evidence="3">histidine kinase</fullName>
        <ecNumber evidence="3">2.7.13.3</ecNumber>
    </recommendedName>
</protein>
<keyword evidence="10 11" id="KW-0472">Membrane</keyword>
<evidence type="ECO:0000256" key="4">
    <source>
        <dbReference type="ARBA" id="ARBA00022553"/>
    </source>
</evidence>
<dbReference type="PROSITE" id="PS50109">
    <property type="entry name" value="HIS_KIN"/>
    <property type="match status" value="1"/>
</dbReference>
<evidence type="ECO:0000256" key="7">
    <source>
        <dbReference type="ARBA" id="ARBA00022777"/>
    </source>
</evidence>
<dbReference type="InterPro" id="IPR013727">
    <property type="entry name" value="2CSK_N"/>
</dbReference>
<dbReference type="EMBL" id="FQUH01000001">
    <property type="protein sequence ID" value="SHE50926.1"/>
    <property type="molecule type" value="Genomic_DNA"/>
</dbReference>
<dbReference type="SUPFAM" id="SSF47384">
    <property type="entry name" value="Homodimeric domain of signal transducing histidine kinase"/>
    <property type="match status" value="1"/>
</dbReference>
<name>A0A1M4U2S5_VIBGA</name>
<keyword evidence="4" id="KW-0597">Phosphoprotein</keyword>
<accession>A0A1M4U2S5</accession>
<dbReference type="Pfam" id="PF00512">
    <property type="entry name" value="HisKA"/>
    <property type="match status" value="1"/>
</dbReference>
<dbReference type="AlphaFoldDB" id="A0A1M4U2S5"/>
<comment type="catalytic activity">
    <reaction evidence="1">
        <text>ATP + protein L-histidine = ADP + protein N-phospho-L-histidine.</text>
        <dbReference type="EC" id="2.7.13.3"/>
    </reaction>
</comment>
<dbReference type="InterPro" id="IPR003594">
    <property type="entry name" value="HATPase_dom"/>
</dbReference>
<dbReference type="InterPro" id="IPR003660">
    <property type="entry name" value="HAMP_dom"/>
</dbReference>
<dbReference type="GO" id="GO:0000155">
    <property type="term" value="F:phosphorelay sensor kinase activity"/>
    <property type="evidence" value="ECO:0007669"/>
    <property type="project" value="InterPro"/>
</dbReference>
<keyword evidence="15" id="KW-1185">Reference proteome</keyword>
<dbReference type="InterPro" id="IPR036890">
    <property type="entry name" value="HATPase_C_sf"/>
</dbReference>
<feature type="domain" description="Histidine kinase" evidence="12">
    <location>
        <begin position="259"/>
        <end position="471"/>
    </location>
</feature>
<dbReference type="SUPFAM" id="SSF55874">
    <property type="entry name" value="ATPase domain of HSP90 chaperone/DNA topoisomerase II/histidine kinase"/>
    <property type="match status" value="1"/>
</dbReference>
<gene>
    <name evidence="14" type="ORF">SAMN02745781_00455</name>
</gene>
<dbReference type="PANTHER" id="PTHR45436">
    <property type="entry name" value="SENSOR HISTIDINE KINASE YKOH"/>
    <property type="match status" value="1"/>
</dbReference>
<dbReference type="CDD" id="cd00075">
    <property type="entry name" value="HATPase"/>
    <property type="match status" value="1"/>
</dbReference>
<evidence type="ECO:0000259" key="12">
    <source>
        <dbReference type="PROSITE" id="PS50109"/>
    </source>
</evidence>
<dbReference type="InterPro" id="IPR003661">
    <property type="entry name" value="HisK_dim/P_dom"/>
</dbReference>
<comment type="subcellular location">
    <subcellularLocation>
        <location evidence="2">Membrane</location>
    </subcellularLocation>
</comment>
<sequence length="476" mass="53714">MFSLSAISTRSLRFQLFAYSASALLFIGLLSMLAVKRYAYQTAQYTFDRPLANAALQILEDVLLDGGELSVDLPFSAFSGLADSPRDKVFYLVTTKQKEFVTGYQALLSEKTVISQIDAHPLQLEVVPHFFDLVFKQQHVRFALVGRVINTRKGPHQVYVLVGQTTEARTDWEQQLLSVASKLIFGVVFCTIIVIVILIAQVMKPLKSINRKISKRSNVDLTPIDVQGPEEVTHLVKTINSFMFQLDETLVNLKNFTSEAAHQLKTPVAGMRSQIELMLSRESSPQTAQWLMRLLEACGILERTIEQLLNHAMIKHRFRSVEPTSNNINQLVQSICRGLAINALKRNIELSYQQNGQYQIEGDEFALTQMLSNLIENAIKYSPDNSVVEVEVARRGTKAIILIRDFGVGIKDEDKPHVFKRFYRTSGNSHSGTGLGMTIAADVARTYHARLILHDTVPQGLTVEIQFPYRKWKEIQ</sequence>
<dbReference type="InterPro" id="IPR004358">
    <property type="entry name" value="Sig_transdc_His_kin-like_C"/>
</dbReference>
<keyword evidence="5" id="KW-0808">Transferase</keyword>
<evidence type="ECO:0000259" key="13">
    <source>
        <dbReference type="PROSITE" id="PS50885"/>
    </source>
</evidence>
<feature type="domain" description="HAMP" evidence="13">
    <location>
        <begin position="200"/>
        <end position="251"/>
    </location>
</feature>
<feature type="transmembrane region" description="Helical" evidence="11">
    <location>
        <begin position="16"/>
        <end position="35"/>
    </location>
</feature>
<evidence type="ECO:0000256" key="9">
    <source>
        <dbReference type="ARBA" id="ARBA00023012"/>
    </source>
</evidence>
<evidence type="ECO:0000313" key="14">
    <source>
        <dbReference type="EMBL" id="SHE50926.1"/>
    </source>
</evidence>
<dbReference type="InterPro" id="IPR050428">
    <property type="entry name" value="TCS_sensor_his_kinase"/>
</dbReference>
<evidence type="ECO:0000256" key="6">
    <source>
        <dbReference type="ARBA" id="ARBA00022692"/>
    </source>
</evidence>
<proteinExistence type="predicted"/>
<keyword evidence="6 11" id="KW-0812">Transmembrane</keyword>
<dbReference type="GO" id="GO:0005886">
    <property type="term" value="C:plasma membrane"/>
    <property type="evidence" value="ECO:0007669"/>
    <property type="project" value="TreeGrafter"/>
</dbReference>
<organism evidence="14 15">
    <name type="scientific">Vibrio gazogenes DSM 21264 = NBRC 103151</name>
    <dbReference type="NCBI Taxonomy" id="1123492"/>
    <lineage>
        <taxon>Bacteria</taxon>
        <taxon>Pseudomonadati</taxon>
        <taxon>Pseudomonadota</taxon>
        <taxon>Gammaproteobacteria</taxon>
        <taxon>Vibrionales</taxon>
        <taxon>Vibrionaceae</taxon>
        <taxon>Vibrio</taxon>
    </lineage>
</organism>
<dbReference type="CDD" id="cd00082">
    <property type="entry name" value="HisKA"/>
    <property type="match status" value="1"/>
</dbReference>
<evidence type="ECO:0000256" key="2">
    <source>
        <dbReference type="ARBA" id="ARBA00004370"/>
    </source>
</evidence>
<evidence type="ECO:0000256" key="5">
    <source>
        <dbReference type="ARBA" id="ARBA00022679"/>
    </source>
</evidence>
<dbReference type="PANTHER" id="PTHR45436:SF1">
    <property type="entry name" value="SENSOR PROTEIN QSEC"/>
    <property type="match status" value="1"/>
</dbReference>
<dbReference type="InterPro" id="IPR036097">
    <property type="entry name" value="HisK_dim/P_sf"/>
</dbReference>
<feature type="transmembrane region" description="Helical" evidence="11">
    <location>
        <begin position="183"/>
        <end position="203"/>
    </location>
</feature>
<keyword evidence="7 14" id="KW-0418">Kinase</keyword>
<keyword evidence="8 11" id="KW-1133">Transmembrane helix</keyword>
<evidence type="ECO:0000256" key="1">
    <source>
        <dbReference type="ARBA" id="ARBA00000085"/>
    </source>
</evidence>
<evidence type="ECO:0000313" key="15">
    <source>
        <dbReference type="Proteomes" id="UP000184159"/>
    </source>
</evidence>
<evidence type="ECO:0000256" key="10">
    <source>
        <dbReference type="ARBA" id="ARBA00023136"/>
    </source>
</evidence>
<dbReference type="InterPro" id="IPR005467">
    <property type="entry name" value="His_kinase_dom"/>
</dbReference>
<dbReference type="RefSeq" id="WP_072955009.1">
    <property type="nucleotide sequence ID" value="NZ_FQUH01000001.1"/>
</dbReference>
<dbReference type="PROSITE" id="PS50885">
    <property type="entry name" value="HAMP"/>
    <property type="match status" value="1"/>
</dbReference>
<evidence type="ECO:0000256" key="3">
    <source>
        <dbReference type="ARBA" id="ARBA00012438"/>
    </source>
</evidence>
<evidence type="ECO:0000256" key="11">
    <source>
        <dbReference type="SAM" id="Phobius"/>
    </source>
</evidence>
<reference evidence="15" key="1">
    <citation type="submission" date="2016-11" db="EMBL/GenBank/DDBJ databases">
        <authorList>
            <person name="Varghese N."/>
            <person name="Submissions S."/>
        </authorList>
    </citation>
    <scope>NUCLEOTIDE SEQUENCE [LARGE SCALE GENOMIC DNA]</scope>
    <source>
        <strain evidence="15">DSM 21264</strain>
    </source>
</reference>
<dbReference type="SMART" id="SM00388">
    <property type="entry name" value="HisKA"/>
    <property type="match status" value="1"/>
</dbReference>
<dbReference type="Proteomes" id="UP000184159">
    <property type="component" value="Unassembled WGS sequence"/>
</dbReference>
<keyword evidence="9" id="KW-0902">Two-component regulatory system</keyword>